<evidence type="ECO:0000313" key="1">
    <source>
        <dbReference type="EMBL" id="QRC92317.1"/>
    </source>
</evidence>
<dbReference type="AlphaFoldDB" id="A0A7U2ETC4"/>
<sequence>MKRMVVCDFLPLSSPNRSPQTGLSQQPRVGLDWTVQGLAYVGGDPVVESTR</sequence>
<accession>A0A7U2ETC4</accession>
<evidence type="ECO:0000313" key="2">
    <source>
        <dbReference type="Proteomes" id="UP000663193"/>
    </source>
</evidence>
<keyword evidence="2" id="KW-1185">Reference proteome</keyword>
<gene>
    <name evidence="1" type="ORF">JI435_402230</name>
</gene>
<dbReference type="EMBL" id="CP069024">
    <property type="protein sequence ID" value="QRC92317.1"/>
    <property type="molecule type" value="Genomic_DNA"/>
</dbReference>
<protein>
    <submittedName>
        <fullName evidence="1">Uncharacterized protein</fullName>
    </submittedName>
</protein>
<reference evidence="2" key="1">
    <citation type="journal article" date="2021" name="BMC Genomics">
        <title>Chromosome-level genome assembly and manually-curated proteome of model necrotroph Parastagonospora nodorum Sn15 reveals a genome-wide trove of candidate effector homologs, and redundancy of virulence-related functions within an accessory chromosome.</title>
        <authorList>
            <person name="Bertazzoni S."/>
            <person name="Jones D.A.B."/>
            <person name="Phan H.T."/>
            <person name="Tan K.-C."/>
            <person name="Hane J.K."/>
        </authorList>
    </citation>
    <scope>NUCLEOTIDE SEQUENCE [LARGE SCALE GENOMIC DNA]</scope>
    <source>
        <strain evidence="2">SN15 / ATCC MYA-4574 / FGSC 10173)</strain>
    </source>
</reference>
<dbReference type="Proteomes" id="UP000663193">
    <property type="component" value="Chromosome 2"/>
</dbReference>
<dbReference type="VEuPathDB" id="FungiDB:JI435_402230"/>
<organism evidence="1 2">
    <name type="scientific">Phaeosphaeria nodorum (strain SN15 / ATCC MYA-4574 / FGSC 10173)</name>
    <name type="common">Glume blotch fungus</name>
    <name type="synonym">Parastagonospora nodorum</name>
    <dbReference type="NCBI Taxonomy" id="321614"/>
    <lineage>
        <taxon>Eukaryota</taxon>
        <taxon>Fungi</taxon>
        <taxon>Dikarya</taxon>
        <taxon>Ascomycota</taxon>
        <taxon>Pezizomycotina</taxon>
        <taxon>Dothideomycetes</taxon>
        <taxon>Pleosporomycetidae</taxon>
        <taxon>Pleosporales</taxon>
        <taxon>Pleosporineae</taxon>
        <taxon>Phaeosphaeriaceae</taxon>
        <taxon>Parastagonospora</taxon>
    </lineage>
</organism>
<name>A0A7U2ETC4_PHANO</name>
<proteinExistence type="predicted"/>